<reference evidence="1 2" key="1">
    <citation type="submission" date="2024-12" db="EMBL/GenBank/DDBJ databases">
        <title>Forecasting of Potato common scab and diversities of Pathogenic streptomyces spp. in china.</title>
        <authorList>
            <person name="Handique U."/>
            <person name="Wu J."/>
        </authorList>
    </citation>
    <scope>NUCLEOTIDE SEQUENCE [LARGE SCALE GENOMIC DNA]</scope>
    <source>
        <strain evidence="1 2">ZRIMU1530</strain>
    </source>
</reference>
<dbReference type="RefSeq" id="WP_133258185.1">
    <property type="nucleotide sequence ID" value="NZ_JBJVNI010000036.1"/>
</dbReference>
<sequence length="127" mass="13664">MKCTECGSTDLVVCATLYLNIGTDTDGTHTVGIENVPRDEIDLACRACGNPVIDDEHATYVETARRLITGLLRNGQARPAPGTDAGPCANCGKPLIWDRSGFRVHDEGGEYLCPATHKVHRPSRDTA</sequence>
<comment type="caution">
    <text evidence="1">The sequence shown here is derived from an EMBL/GenBank/DDBJ whole genome shotgun (WGS) entry which is preliminary data.</text>
</comment>
<gene>
    <name evidence="1" type="ORF">ACKI18_43385</name>
</gene>
<evidence type="ECO:0000313" key="2">
    <source>
        <dbReference type="Proteomes" id="UP001631957"/>
    </source>
</evidence>
<accession>A0ABW9I5B5</accession>
<organism evidence="1 2">
    <name type="scientific">Streptomyces niveiscabiei</name>
    <dbReference type="NCBI Taxonomy" id="164115"/>
    <lineage>
        <taxon>Bacteria</taxon>
        <taxon>Bacillati</taxon>
        <taxon>Actinomycetota</taxon>
        <taxon>Actinomycetes</taxon>
        <taxon>Kitasatosporales</taxon>
        <taxon>Streptomycetaceae</taxon>
        <taxon>Streptomyces</taxon>
    </lineage>
</organism>
<dbReference type="EMBL" id="JBJVNI010000036">
    <property type="protein sequence ID" value="MFM9615515.1"/>
    <property type="molecule type" value="Genomic_DNA"/>
</dbReference>
<evidence type="ECO:0000313" key="1">
    <source>
        <dbReference type="EMBL" id="MFM9615515.1"/>
    </source>
</evidence>
<proteinExistence type="predicted"/>
<keyword evidence="2" id="KW-1185">Reference proteome</keyword>
<protein>
    <submittedName>
        <fullName evidence="1">Uncharacterized protein</fullName>
    </submittedName>
</protein>
<name>A0ABW9I5B5_9ACTN</name>
<dbReference type="Proteomes" id="UP001631957">
    <property type="component" value="Unassembled WGS sequence"/>
</dbReference>